<evidence type="ECO:0000313" key="4">
    <source>
        <dbReference type="EMBL" id="OGY26064.1"/>
    </source>
</evidence>
<comment type="pathway">
    <text evidence="3">Carbohydrate degradation; glycolysis; D-glyceraldehyde 3-phosphate from glycerone phosphate: step 1/1.</text>
</comment>
<evidence type="ECO:0000313" key="5">
    <source>
        <dbReference type="Proteomes" id="UP000178162"/>
    </source>
</evidence>
<dbReference type="InterPro" id="IPR013785">
    <property type="entry name" value="Aldolase_TIM"/>
</dbReference>
<evidence type="ECO:0000256" key="1">
    <source>
        <dbReference type="ARBA" id="ARBA00007422"/>
    </source>
</evidence>
<keyword evidence="2 3" id="KW-0413">Isomerase</keyword>
<name>A0A1G1WEJ9_9BACT</name>
<accession>A0A1G1WEJ9</accession>
<dbReference type="SUPFAM" id="SSF51351">
    <property type="entry name" value="Triosephosphate isomerase (TIM)"/>
    <property type="match status" value="1"/>
</dbReference>
<dbReference type="GO" id="GO:0046166">
    <property type="term" value="P:glyceraldehyde-3-phosphate biosynthetic process"/>
    <property type="evidence" value="ECO:0007669"/>
    <property type="project" value="TreeGrafter"/>
</dbReference>
<dbReference type="CDD" id="cd00311">
    <property type="entry name" value="TIM"/>
    <property type="match status" value="1"/>
</dbReference>
<keyword evidence="3" id="KW-0312">Gluconeogenesis</keyword>
<dbReference type="Gene3D" id="3.20.20.70">
    <property type="entry name" value="Aldolase class I"/>
    <property type="match status" value="1"/>
</dbReference>
<comment type="catalytic activity">
    <reaction evidence="3">
        <text>D-glyceraldehyde 3-phosphate = dihydroxyacetone phosphate</text>
        <dbReference type="Rhea" id="RHEA:18585"/>
        <dbReference type="ChEBI" id="CHEBI:57642"/>
        <dbReference type="ChEBI" id="CHEBI:59776"/>
        <dbReference type="EC" id="5.3.1.1"/>
    </reaction>
</comment>
<dbReference type="EMBL" id="MHCR01000002">
    <property type="protein sequence ID" value="OGY26064.1"/>
    <property type="molecule type" value="Genomic_DNA"/>
</dbReference>
<evidence type="ECO:0000256" key="3">
    <source>
        <dbReference type="RuleBase" id="RU363013"/>
    </source>
</evidence>
<organism evidence="4 5">
    <name type="scientific">Candidatus Woykebacteria bacterium RBG_16_39_9b</name>
    <dbReference type="NCBI Taxonomy" id="1802595"/>
    <lineage>
        <taxon>Bacteria</taxon>
        <taxon>Candidatus Woykeibacteriota</taxon>
    </lineage>
</organism>
<dbReference type="GO" id="GO:0004807">
    <property type="term" value="F:triose-phosphate isomerase activity"/>
    <property type="evidence" value="ECO:0007669"/>
    <property type="project" value="UniProtKB-EC"/>
</dbReference>
<keyword evidence="3" id="KW-0324">Glycolysis</keyword>
<reference evidence="4 5" key="1">
    <citation type="journal article" date="2016" name="Nat. Commun.">
        <title>Thousands of microbial genomes shed light on interconnected biogeochemical processes in an aquifer system.</title>
        <authorList>
            <person name="Anantharaman K."/>
            <person name="Brown C.T."/>
            <person name="Hug L.A."/>
            <person name="Sharon I."/>
            <person name="Castelle C.J."/>
            <person name="Probst A.J."/>
            <person name="Thomas B.C."/>
            <person name="Singh A."/>
            <person name="Wilkins M.J."/>
            <person name="Karaoz U."/>
            <person name="Brodie E.L."/>
            <person name="Williams K.H."/>
            <person name="Hubbard S.S."/>
            <person name="Banfield J.F."/>
        </authorList>
    </citation>
    <scope>NUCLEOTIDE SEQUENCE [LARGE SCALE GENOMIC DNA]</scope>
</reference>
<comment type="subcellular location">
    <subcellularLocation>
        <location evidence="3">Cytoplasm</location>
    </subcellularLocation>
</comment>
<comment type="caution">
    <text evidence="4">The sequence shown here is derived from an EMBL/GenBank/DDBJ whole genome shotgun (WGS) entry which is preliminary data.</text>
</comment>
<dbReference type="GO" id="GO:0006094">
    <property type="term" value="P:gluconeogenesis"/>
    <property type="evidence" value="ECO:0007669"/>
    <property type="project" value="UniProtKB-UniPathway"/>
</dbReference>
<proteinExistence type="inferred from homology"/>
<dbReference type="GO" id="GO:0019563">
    <property type="term" value="P:glycerol catabolic process"/>
    <property type="evidence" value="ECO:0007669"/>
    <property type="project" value="TreeGrafter"/>
</dbReference>
<dbReference type="GO" id="GO:0006096">
    <property type="term" value="P:glycolytic process"/>
    <property type="evidence" value="ECO:0007669"/>
    <property type="project" value="UniProtKB-UniPathway"/>
</dbReference>
<dbReference type="UniPathway" id="UPA00138"/>
<gene>
    <name evidence="4" type="ORF">A2134_02895</name>
</gene>
<dbReference type="UniPathway" id="UPA00109">
    <property type="reaction ID" value="UER00189"/>
</dbReference>
<dbReference type="GO" id="GO:0005829">
    <property type="term" value="C:cytosol"/>
    <property type="evidence" value="ECO:0007669"/>
    <property type="project" value="TreeGrafter"/>
</dbReference>
<dbReference type="EC" id="5.3.1.1" evidence="3"/>
<dbReference type="Pfam" id="PF00121">
    <property type="entry name" value="TIM"/>
    <property type="match status" value="1"/>
</dbReference>
<keyword evidence="3" id="KW-0963">Cytoplasm</keyword>
<dbReference type="InterPro" id="IPR000652">
    <property type="entry name" value="Triosephosphate_isomerase"/>
</dbReference>
<sequence length="239" mass="26186">MKKPLIVANWKATKTIKETVQWIKEAKPALEKINSADIVICPSFTSLPFVASMFKDTNVKVGSQEVSKFKKGAYTGEVTVEMLDGLADYSIVGHSERRRLFGEDDDDVIKKVKLLFEYNITPILCVSDLLQTDSYISRGEIIIEKSEKIIFVYEPPSAISGGGAYRPDNPEDVNLAAGKISEKIGKKIVVLYGGSINPENVNSFLSQKNIDGGLVGQASTDPKVFMDLFASIKLGGMVD</sequence>
<comment type="similarity">
    <text evidence="1 3">Belongs to the triosephosphate isomerase family.</text>
</comment>
<dbReference type="PROSITE" id="PS51440">
    <property type="entry name" value="TIM_2"/>
    <property type="match status" value="1"/>
</dbReference>
<dbReference type="PANTHER" id="PTHR21139">
    <property type="entry name" value="TRIOSEPHOSPHATE ISOMERASE"/>
    <property type="match status" value="1"/>
</dbReference>
<comment type="pathway">
    <text evidence="3">Carbohydrate biosynthesis; gluconeogenesis.</text>
</comment>
<dbReference type="InterPro" id="IPR035990">
    <property type="entry name" value="TIM_sf"/>
</dbReference>
<protein>
    <recommendedName>
        <fullName evidence="3">Triosephosphate isomerase</fullName>
        <ecNumber evidence="3">5.3.1.1</ecNumber>
    </recommendedName>
</protein>
<dbReference type="STRING" id="1802595.A2134_02895"/>
<dbReference type="AlphaFoldDB" id="A0A1G1WEJ9"/>
<comment type="subunit">
    <text evidence="3">Homodimer.</text>
</comment>
<dbReference type="Proteomes" id="UP000178162">
    <property type="component" value="Unassembled WGS sequence"/>
</dbReference>
<evidence type="ECO:0000256" key="2">
    <source>
        <dbReference type="ARBA" id="ARBA00023235"/>
    </source>
</evidence>
<dbReference type="PANTHER" id="PTHR21139:SF42">
    <property type="entry name" value="TRIOSEPHOSPHATE ISOMERASE"/>
    <property type="match status" value="1"/>
</dbReference>